<dbReference type="AlphaFoldDB" id="A0AAN9N4C5"/>
<dbReference type="Proteomes" id="UP001367508">
    <property type="component" value="Unassembled WGS sequence"/>
</dbReference>
<dbReference type="EMBL" id="JAYMYQ010000001">
    <property type="protein sequence ID" value="KAK7363444.1"/>
    <property type="molecule type" value="Genomic_DNA"/>
</dbReference>
<keyword evidence="1" id="KW-0732">Signal</keyword>
<dbReference type="PANTHER" id="PTHR31694:SF12">
    <property type="entry name" value="DESICCATION-LIKE PROTEIN"/>
    <property type="match status" value="1"/>
</dbReference>
<keyword evidence="3" id="KW-1185">Reference proteome</keyword>
<name>A0AAN9N4C5_CANGL</name>
<dbReference type="Pfam" id="PF13668">
    <property type="entry name" value="Ferritin_2"/>
    <property type="match status" value="1"/>
</dbReference>
<dbReference type="InterPro" id="IPR052965">
    <property type="entry name" value="Pigment-catalase-like"/>
</dbReference>
<protein>
    <recommendedName>
        <fullName evidence="4">Desiccation-related protein PCC13-62</fullName>
    </recommendedName>
</protein>
<evidence type="ECO:0008006" key="4">
    <source>
        <dbReference type="Google" id="ProtNLM"/>
    </source>
</evidence>
<evidence type="ECO:0000256" key="1">
    <source>
        <dbReference type="SAM" id="SignalP"/>
    </source>
</evidence>
<evidence type="ECO:0000313" key="2">
    <source>
        <dbReference type="EMBL" id="KAK7363444.1"/>
    </source>
</evidence>
<accession>A0AAN9N4C5</accession>
<evidence type="ECO:0000313" key="3">
    <source>
        <dbReference type="Proteomes" id="UP001367508"/>
    </source>
</evidence>
<comment type="caution">
    <text evidence="2">The sequence shown here is derived from an EMBL/GenBank/DDBJ whole genome shotgun (WGS) entry which is preliminary data.</text>
</comment>
<feature type="chain" id="PRO_5043054929" description="Desiccation-related protein PCC13-62" evidence="1">
    <location>
        <begin position="27"/>
        <end position="312"/>
    </location>
</feature>
<feature type="signal peptide" evidence="1">
    <location>
        <begin position="1"/>
        <end position="26"/>
    </location>
</feature>
<dbReference type="PANTHER" id="PTHR31694">
    <property type="entry name" value="DESICCATION-LIKE PROTEIN"/>
    <property type="match status" value="1"/>
</dbReference>
<gene>
    <name evidence="2" type="ORF">VNO77_05587</name>
</gene>
<reference evidence="2 3" key="1">
    <citation type="submission" date="2024-01" db="EMBL/GenBank/DDBJ databases">
        <title>The genomes of 5 underutilized Papilionoideae crops provide insights into root nodulation and disease resistanc.</title>
        <authorList>
            <person name="Jiang F."/>
        </authorList>
    </citation>
    <scope>NUCLEOTIDE SEQUENCE [LARGE SCALE GENOMIC DNA]</scope>
    <source>
        <strain evidence="2">LVBAO_FW01</strain>
        <tissue evidence="2">Leaves</tissue>
    </source>
</reference>
<sequence length="312" mass="33775">MTLHISSIGVFLTLLLLPFLIERCYSFEINASQGQAPKFSRNDLLEFSLNLEFLEAELFLNGATGKGLDSVAPSLAQGGPPPVGGKLAKLDPLAKDVIYQFALQEVGHIRAIKSVVRGPFPRPLINISIGVFAEVMDAAFGRPLLPSFDPYANSINFFLASYVIPYVGLTGYVGLAEQLQDSLAKRLVASLLGVESGQDAVIRTFLYERKGEVVVPYNVTVAEFTNRISELRNRLGNKGTKDEGLVVPQSQGAEGKVSGNILAADNDSLSFARTPEEILRIVYGNGNERVAGGYFPNGGNGRIASYYLRRAT</sequence>
<organism evidence="2 3">
    <name type="scientific">Canavalia gladiata</name>
    <name type="common">Sword bean</name>
    <name type="synonym">Dolichos gladiatus</name>
    <dbReference type="NCBI Taxonomy" id="3824"/>
    <lineage>
        <taxon>Eukaryota</taxon>
        <taxon>Viridiplantae</taxon>
        <taxon>Streptophyta</taxon>
        <taxon>Embryophyta</taxon>
        <taxon>Tracheophyta</taxon>
        <taxon>Spermatophyta</taxon>
        <taxon>Magnoliopsida</taxon>
        <taxon>eudicotyledons</taxon>
        <taxon>Gunneridae</taxon>
        <taxon>Pentapetalae</taxon>
        <taxon>rosids</taxon>
        <taxon>fabids</taxon>
        <taxon>Fabales</taxon>
        <taxon>Fabaceae</taxon>
        <taxon>Papilionoideae</taxon>
        <taxon>50 kb inversion clade</taxon>
        <taxon>NPAAA clade</taxon>
        <taxon>indigoferoid/millettioid clade</taxon>
        <taxon>Phaseoleae</taxon>
        <taxon>Canavalia</taxon>
    </lineage>
</organism>
<proteinExistence type="predicted"/>